<accession>A0A5C5Z0T2</accession>
<protein>
    <recommendedName>
        <fullName evidence="3">SMI1 / KNR4 family protein</fullName>
    </recommendedName>
</protein>
<evidence type="ECO:0000313" key="2">
    <source>
        <dbReference type="Proteomes" id="UP000315010"/>
    </source>
</evidence>
<dbReference type="EMBL" id="SJPJ01000001">
    <property type="protein sequence ID" value="TWT80616.1"/>
    <property type="molecule type" value="Genomic_DNA"/>
</dbReference>
<dbReference type="OrthoDB" id="3482692at2"/>
<dbReference type="AlphaFoldDB" id="A0A5C5Z0T2"/>
<dbReference type="Proteomes" id="UP000315010">
    <property type="component" value="Unassembled WGS sequence"/>
</dbReference>
<proteinExistence type="predicted"/>
<sequence>MIYINGLLVPKLLIELIAQGRWRHPGDDVLRKVVPPLYEPTYDPVDFLSLDRMEQDSRANAFDQQMMETFKERAGSVEDAPDLPWIDIEKRIFIAVCAVPGADVGIALDYRPSLDSPRVVALCYSGDPGGEFYWTLVCNSFGTFAQDCGL</sequence>
<evidence type="ECO:0008006" key="3">
    <source>
        <dbReference type="Google" id="ProtNLM"/>
    </source>
</evidence>
<name>A0A5C5Z0T2_9BACT</name>
<evidence type="ECO:0000313" key="1">
    <source>
        <dbReference type="EMBL" id="TWT80616.1"/>
    </source>
</evidence>
<gene>
    <name evidence="1" type="ORF">CA13_20610</name>
</gene>
<keyword evidence="2" id="KW-1185">Reference proteome</keyword>
<comment type="caution">
    <text evidence="1">The sequence shown here is derived from an EMBL/GenBank/DDBJ whole genome shotgun (WGS) entry which is preliminary data.</text>
</comment>
<dbReference type="RefSeq" id="WP_146395762.1">
    <property type="nucleotide sequence ID" value="NZ_SJPJ01000001.1"/>
</dbReference>
<organism evidence="1 2">
    <name type="scientific">Novipirellula herctigrandis</name>
    <dbReference type="NCBI Taxonomy" id="2527986"/>
    <lineage>
        <taxon>Bacteria</taxon>
        <taxon>Pseudomonadati</taxon>
        <taxon>Planctomycetota</taxon>
        <taxon>Planctomycetia</taxon>
        <taxon>Pirellulales</taxon>
        <taxon>Pirellulaceae</taxon>
        <taxon>Novipirellula</taxon>
    </lineage>
</organism>
<reference evidence="1 2" key="1">
    <citation type="submission" date="2019-02" db="EMBL/GenBank/DDBJ databases">
        <title>Deep-cultivation of Planctomycetes and their phenomic and genomic characterization uncovers novel biology.</title>
        <authorList>
            <person name="Wiegand S."/>
            <person name="Jogler M."/>
            <person name="Boedeker C."/>
            <person name="Pinto D."/>
            <person name="Vollmers J."/>
            <person name="Rivas-Marin E."/>
            <person name="Kohn T."/>
            <person name="Peeters S.H."/>
            <person name="Heuer A."/>
            <person name="Rast P."/>
            <person name="Oberbeckmann S."/>
            <person name="Bunk B."/>
            <person name="Jeske O."/>
            <person name="Meyerdierks A."/>
            <person name="Storesund J.E."/>
            <person name="Kallscheuer N."/>
            <person name="Luecker S."/>
            <person name="Lage O.M."/>
            <person name="Pohl T."/>
            <person name="Merkel B.J."/>
            <person name="Hornburger P."/>
            <person name="Mueller R.-W."/>
            <person name="Bruemmer F."/>
            <person name="Labrenz M."/>
            <person name="Spormann A.M."/>
            <person name="Op Den Camp H."/>
            <person name="Overmann J."/>
            <person name="Amann R."/>
            <person name="Jetten M.S.M."/>
            <person name="Mascher T."/>
            <person name="Medema M.H."/>
            <person name="Devos D.P."/>
            <person name="Kaster A.-K."/>
            <person name="Ovreas L."/>
            <person name="Rohde M."/>
            <person name="Galperin M.Y."/>
            <person name="Jogler C."/>
        </authorList>
    </citation>
    <scope>NUCLEOTIDE SEQUENCE [LARGE SCALE GENOMIC DNA]</scope>
    <source>
        <strain evidence="1 2">CA13</strain>
    </source>
</reference>